<dbReference type="CDD" id="cd18186">
    <property type="entry name" value="BTB_POZ_ZBTB_KLHL-like"/>
    <property type="match status" value="1"/>
</dbReference>
<keyword evidence="3" id="KW-1185">Reference proteome</keyword>
<dbReference type="SMART" id="SM00225">
    <property type="entry name" value="BTB"/>
    <property type="match status" value="1"/>
</dbReference>
<dbReference type="InterPro" id="IPR011333">
    <property type="entry name" value="SKP1/BTB/POZ_sf"/>
</dbReference>
<dbReference type="Proteomes" id="UP001221142">
    <property type="component" value="Unassembled WGS sequence"/>
</dbReference>
<evidence type="ECO:0000313" key="3">
    <source>
        <dbReference type="Proteomes" id="UP001221142"/>
    </source>
</evidence>
<feature type="domain" description="BTB" evidence="1">
    <location>
        <begin position="16"/>
        <end position="89"/>
    </location>
</feature>
<comment type="caution">
    <text evidence="2">The sequence shown here is derived from an EMBL/GenBank/DDBJ whole genome shotgun (WGS) entry which is preliminary data.</text>
</comment>
<evidence type="ECO:0000313" key="2">
    <source>
        <dbReference type="EMBL" id="KAJ7604149.1"/>
    </source>
</evidence>
<dbReference type="EMBL" id="JARKIF010000115">
    <property type="protein sequence ID" value="KAJ7604149.1"/>
    <property type="molecule type" value="Genomic_DNA"/>
</dbReference>
<accession>A0AAD7AYT4</accession>
<dbReference type="AlphaFoldDB" id="A0AAD7AYT4"/>
<dbReference type="Pfam" id="PF00651">
    <property type="entry name" value="BTB"/>
    <property type="match status" value="1"/>
</dbReference>
<organism evidence="2 3">
    <name type="scientific">Roridomyces roridus</name>
    <dbReference type="NCBI Taxonomy" id="1738132"/>
    <lineage>
        <taxon>Eukaryota</taxon>
        <taxon>Fungi</taxon>
        <taxon>Dikarya</taxon>
        <taxon>Basidiomycota</taxon>
        <taxon>Agaricomycotina</taxon>
        <taxon>Agaricomycetes</taxon>
        <taxon>Agaricomycetidae</taxon>
        <taxon>Agaricales</taxon>
        <taxon>Marasmiineae</taxon>
        <taxon>Mycenaceae</taxon>
        <taxon>Roridomyces</taxon>
    </lineage>
</organism>
<dbReference type="InterPro" id="IPR000210">
    <property type="entry name" value="BTB/POZ_dom"/>
</dbReference>
<dbReference type="PROSITE" id="PS50097">
    <property type="entry name" value="BTB"/>
    <property type="match status" value="1"/>
</dbReference>
<evidence type="ECO:0000259" key="1">
    <source>
        <dbReference type="PROSITE" id="PS50097"/>
    </source>
</evidence>
<protein>
    <recommendedName>
        <fullName evidence="1">BTB domain-containing protein</fullName>
    </recommendedName>
</protein>
<proteinExistence type="predicted"/>
<name>A0AAD7AYT4_9AGAR</name>
<reference evidence="2" key="1">
    <citation type="submission" date="2023-03" db="EMBL/GenBank/DDBJ databases">
        <title>Massive genome expansion in bonnet fungi (Mycena s.s.) driven by repeated elements and novel gene families across ecological guilds.</title>
        <authorList>
            <consortium name="Lawrence Berkeley National Laboratory"/>
            <person name="Harder C.B."/>
            <person name="Miyauchi S."/>
            <person name="Viragh M."/>
            <person name="Kuo A."/>
            <person name="Thoen E."/>
            <person name="Andreopoulos B."/>
            <person name="Lu D."/>
            <person name="Skrede I."/>
            <person name="Drula E."/>
            <person name="Henrissat B."/>
            <person name="Morin E."/>
            <person name="Kohler A."/>
            <person name="Barry K."/>
            <person name="LaButti K."/>
            <person name="Morin E."/>
            <person name="Salamov A."/>
            <person name="Lipzen A."/>
            <person name="Mereny Z."/>
            <person name="Hegedus B."/>
            <person name="Baldrian P."/>
            <person name="Stursova M."/>
            <person name="Weitz H."/>
            <person name="Taylor A."/>
            <person name="Grigoriev I.V."/>
            <person name="Nagy L.G."/>
            <person name="Martin F."/>
            <person name="Kauserud H."/>
        </authorList>
    </citation>
    <scope>NUCLEOTIDE SEQUENCE</scope>
    <source>
        <strain evidence="2">9284</strain>
    </source>
</reference>
<dbReference type="SUPFAM" id="SSF54695">
    <property type="entry name" value="POZ domain"/>
    <property type="match status" value="1"/>
</dbReference>
<gene>
    <name evidence="2" type="ORF">FB45DRAFT_1083373</name>
</gene>
<sequence length="327" mass="35652">MQVENTPLRAPELWFEDGNLVIQAENSHFRVHRGILAACSPVFQDMLSFPQPPDSELVEGCPIVRLQDSAEEVAVFLKALFKPNYFMPFPAQTEYAIIRGCLRLGNKYGVVHLRIRALVHFSSRYRTSLADWDAARYSPTDYTDPGKIPRVLSEIVSWPISLLVADIISVVRGSGGTVAPSDGVLLPANLQSADVRAFVKGYSLQSQAAATEMLLAAFLCQGDVIGCLSTDHCLGERIIGADLSKQLLELCPSEPLNKGLEMAAFKGGVSGLVRLCSICRAALQEAQKAARQAFWDKLPEFVRASSVGGTGEDEGQGDRDFLGFLSF</sequence>
<dbReference type="Gene3D" id="3.30.710.10">
    <property type="entry name" value="Potassium Channel Kv1.1, Chain A"/>
    <property type="match status" value="1"/>
</dbReference>